<dbReference type="RefSeq" id="WP_241934366.1">
    <property type="nucleotide sequence ID" value="NZ_JALBGC010000001.1"/>
</dbReference>
<comment type="caution">
    <text evidence="3">The sequence shown here is derived from an EMBL/GenBank/DDBJ whole genome shotgun (WGS) entry which is preliminary data.</text>
</comment>
<evidence type="ECO:0000259" key="2">
    <source>
        <dbReference type="Pfam" id="PF18962"/>
    </source>
</evidence>
<proteinExistence type="predicted"/>
<dbReference type="Gene3D" id="2.130.10.10">
    <property type="entry name" value="YVTN repeat-like/Quinoprotein amine dehydrogenase"/>
    <property type="match status" value="1"/>
</dbReference>
<feature type="signal peptide" evidence="1">
    <location>
        <begin position="1"/>
        <end position="24"/>
    </location>
</feature>
<keyword evidence="4" id="KW-1185">Reference proteome</keyword>
<dbReference type="SUPFAM" id="SSF110296">
    <property type="entry name" value="Oligoxyloglucan reducing end-specific cellobiohydrolase"/>
    <property type="match status" value="1"/>
</dbReference>
<dbReference type="InterPro" id="IPR026444">
    <property type="entry name" value="Secre_tail"/>
</dbReference>
<feature type="chain" id="PRO_5040818772" evidence="1">
    <location>
        <begin position="25"/>
        <end position="428"/>
    </location>
</feature>
<accession>A0A9X2ADT9</accession>
<dbReference type="NCBIfam" id="TIGR04183">
    <property type="entry name" value="Por_Secre_tail"/>
    <property type="match status" value="1"/>
</dbReference>
<evidence type="ECO:0000256" key="1">
    <source>
        <dbReference type="SAM" id="SignalP"/>
    </source>
</evidence>
<protein>
    <submittedName>
        <fullName evidence="3">T9SS type A sorting domain-containing protein</fullName>
    </submittedName>
</protein>
<reference evidence="3" key="1">
    <citation type="submission" date="2022-03" db="EMBL/GenBank/DDBJ databases">
        <title>Bacterial whole genome sequence for Hymenobacter sp. DH14.</title>
        <authorList>
            <person name="Le V."/>
        </authorList>
    </citation>
    <scope>NUCLEOTIDE SEQUENCE</scope>
    <source>
        <strain evidence="3">DH14</strain>
    </source>
</reference>
<name>A0A9X2ADT9_9BACT</name>
<dbReference type="Pfam" id="PF18962">
    <property type="entry name" value="Por_Secre_tail"/>
    <property type="match status" value="1"/>
</dbReference>
<dbReference type="AlphaFoldDB" id="A0A9X2ADT9"/>
<dbReference type="InterPro" id="IPR015943">
    <property type="entry name" value="WD40/YVTN_repeat-like_dom_sf"/>
</dbReference>
<feature type="domain" description="Secretion system C-terminal sorting" evidence="2">
    <location>
        <begin position="357"/>
        <end position="422"/>
    </location>
</feature>
<dbReference type="Proteomes" id="UP001139193">
    <property type="component" value="Unassembled WGS sequence"/>
</dbReference>
<gene>
    <name evidence="3" type="ORF">MON38_01530</name>
</gene>
<keyword evidence="1" id="KW-0732">Signal</keyword>
<evidence type="ECO:0000313" key="3">
    <source>
        <dbReference type="EMBL" id="MCI1186082.1"/>
    </source>
</evidence>
<sequence length="428" mass="45639">MQKFLPKLQLLTSLLVVTYHPGWAQSPWVPVAGAPNYFNGLPAGSFHISAPAPNVLWGSFQSATVQGYNFQDTFRTLDNGQSWEQSGSGIELSALDAQTAFLIDAAGLKRTITGPRGFVSVAGALPANTQLIHFFTLAIGVAATADSYGIPGPIYRTINGGSTWTWAAAAPATPAGAYNVYFRKCGIGSSLWLSTSGGDVLHTTDAGLTWTATGGVGQVAFEDEQHGLAYKQYPQALARTVDGGQTWIPVPFSGQPLFNSITAVPGLAHTYISVGYTSGFTDVGVSAISRDNGTSWQLLATDNFAFNEVIATSPTQIWASTVFNYRSNAPSNMLLRYNGMALAKKKQEGTTVAVAAYPNPSTGQTQLIGPLQGSEELRLFDGLGHLCQIMTVSDSHRTVDLSKQPTGLYYLTLTAANGTVRRLRINRE</sequence>
<evidence type="ECO:0000313" key="4">
    <source>
        <dbReference type="Proteomes" id="UP001139193"/>
    </source>
</evidence>
<dbReference type="EMBL" id="JALBGC010000001">
    <property type="protein sequence ID" value="MCI1186082.1"/>
    <property type="molecule type" value="Genomic_DNA"/>
</dbReference>
<organism evidence="3 4">
    <name type="scientific">Hymenobacter cyanobacteriorum</name>
    <dbReference type="NCBI Taxonomy" id="2926463"/>
    <lineage>
        <taxon>Bacteria</taxon>
        <taxon>Pseudomonadati</taxon>
        <taxon>Bacteroidota</taxon>
        <taxon>Cytophagia</taxon>
        <taxon>Cytophagales</taxon>
        <taxon>Hymenobacteraceae</taxon>
        <taxon>Hymenobacter</taxon>
    </lineage>
</organism>